<dbReference type="InterPro" id="IPR001789">
    <property type="entry name" value="Sig_transdc_resp-reg_receiver"/>
</dbReference>
<gene>
    <name evidence="5" type="ORF">SAMN05216559_3148</name>
</gene>
<accession>A0A1I6LUF8</accession>
<dbReference type="Proteomes" id="UP000199062">
    <property type="component" value="Unassembled WGS sequence"/>
</dbReference>
<evidence type="ECO:0000313" key="6">
    <source>
        <dbReference type="Proteomes" id="UP000199062"/>
    </source>
</evidence>
<dbReference type="EMBL" id="FOZK01000003">
    <property type="protein sequence ID" value="SFS07065.1"/>
    <property type="molecule type" value="Genomic_DNA"/>
</dbReference>
<proteinExistence type="predicted"/>
<dbReference type="PANTHER" id="PTHR44591:SF3">
    <property type="entry name" value="RESPONSE REGULATORY DOMAIN-CONTAINING PROTEIN"/>
    <property type="match status" value="1"/>
</dbReference>
<dbReference type="Pfam" id="PF00072">
    <property type="entry name" value="Response_reg"/>
    <property type="match status" value="1"/>
</dbReference>
<dbReference type="GO" id="GO:0000160">
    <property type="term" value="P:phosphorelay signal transduction system"/>
    <property type="evidence" value="ECO:0007669"/>
    <property type="project" value="InterPro"/>
</dbReference>
<dbReference type="Gene3D" id="3.40.50.2300">
    <property type="match status" value="1"/>
</dbReference>
<feature type="domain" description="Response regulatory" evidence="4">
    <location>
        <begin position="10"/>
        <end position="119"/>
    </location>
</feature>
<feature type="coiled-coil region" evidence="3">
    <location>
        <begin position="156"/>
        <end position="183"/>
    </location>
</feature>
<evidence type="ECO:0000256" key="1">
    <source>
        <dbReference type="ARBA" id="ARBA00022553"/>
    </source>
</evidence>
<protein>
    <submittedName>
        <fullName evidence="5">HalX domain-containing protein</fullName>
    </submittedName>
</protein>
<dbReference type="SMART" id="SM00448">
    <property type="entry name" value="REC"/>
    <property type="match status" value="1"/>
</dbReference>
<keyword evidence="6" id="KW-1185">Reference proteome</keyword>
<evidence type="ECO:0000256" key="2">
    <source>
        <dbReference type="PROSITE-ProRule" id="PRU00169"/>
    </source>
</evidence>
<sequence length="186" mass="20652">MTGDATSDATVLVIEDERHLADLYADYLGDEYAVVTAYTGEEGIERLTSDVDVAVVDRRLAGVSGHEVVAAIEDSDVDCRVALVTDAAPDFDVIGLGVDDYLVKPVTREEALDVVDRLLAVTEYTDALQRLTRKKLTRNVLRVERSRAELSQSERYRELHGEISDLQETVDELAAELDLEERELVL</sequence>
<feature type="modified residue" description="4-aspartylphosphate" evidence="2">
    <location>
        <position position="57"/>
    </location>
</feature>
<dbReference type="InterPro" id="IPR050595">
    <property type="entry name" value="Bact_response_regulator"/>
</dbReference>
<organism evidence="5 6">
    <name type="scientific">Halomicrobium zhouii</name>
    <dbReference type="NCBI Taxonomy" id="767519"/>
    <lineage>
        <taxon>Archaea</taxon>
        <taxon>Methanobacteriati</taxon>
        <taxon>Methanobacteriota</taxon>
        <taxon>Stenosarchaea group</taxon>
        <taxon>Halobacteria</taxon>
        <taxon>Halobacteriales</taxon>
        <taxon>Haloarculaceae</taxon>
        <taxon>Halomicrobium</taxon>
    </lineage>
</organism>
<keyword evidence="3" id="KW-0175">Coiled coil</keyword>
<keyword evidence="1 2" id="KW-0597">Phosphoprotein</keyword>
<dbReference type="STRING" id="767519.SAMN05216559_3148"/>
<evidence type="ECO:0000313" key="5">
    <source>
        <dbReference type="EMBL" id="SFS07065.1"/>
    </source>
</evidence>
<evidence type="ECO:0000259" key="4">
    <source>
        <dbReference type="PROSITE" id="PS50110"/>
    </source>
</evidence>
<dbReference type="Pfam" id="PF08663">
    <property type="entry name" value="HalX"/>
    <property type="match status" value="1"/>
</dbReference>
<name>A0A1I6LUF8_9EURY</name>
<dbReference type="PROSITE" id="PS50110">
    <property type="entry name" value="RESPONSE_REGULATORY"/>
    <property type="match status" value="1"/>
</dbReference>
<dbReference type="InterPro" id="IPR013971">
    <property type="entry name" value="HalX_domain"/>
</dbReference>
<dbReference type="AlphaFoldDB" id="A0A1I6LUF8"/>
<evidence type="ECO:0000256" key="3">
    <source>
        <dbReference type="SAM" id="Coils"/>
    </source>
</evidence>
<dbReference type="InterPro" id="IPR011006">
    <property type="entry name" value="CheY-like_superfamily"/>
</dbReference>
<dbReference type="RefSeq" id="WP_177227558.1">
    <property type="nucleotide sequence ID" value="NZ_FOZK01000003.1"/>
</dbReference>
<dbReference type="OrthoDB" id="86314at2157"/>
<dbReference type="SUPFAM" id="SSF52172">
    <property type="entry name" value="CheY-like"/>
    <property type="match status" value="1"/>
</dbReference>
<dbReference type="PANTHER" id="PTHR44591">
    <property type="entry name" value="STRESS RESPONSE REGULATOR PROTEIN 1"/>
    <property type="match status" value="1"/>
</dbReference>
<reference evidence="5 6" key="1">
    <citation type="submission" date="2016-10" db="EMBL/GenBank/DDBJ databases">
        <authorList>
            <person name="de Groot N.N."/>
        </authorList>
    </citation>
    <scope>NUCLEOTIDE SEQUENCE [LARGE SCALE GENOMIC DNA]</scope>
    <source>
        <strain evidence="5 6">CGMCC 1.10457</strain>
    </source>
</reference>